<protein>
    <recommendedName>
        <fullName evidence="6">Chorismate-utilising enzyme C-terminal domain-containing protein</fullName>
    </recommendedName>
</protein>
<evidence type="ECO:0000256" key="3">
    <source>
        <dbReference type="ARBA" id="ARBA00022898"/>
    </source>
</evidence>
<name>A0A179BNS1_ACIFR</name>
<feature type="region of interest" description="Disordered" evidence="5">
    <location>
        <begin position="622"/>
        <end position="642"/>
    </location>
</feature>
<dbReference type="InterPro" id="IPR019999">
    <property type="entry name" value="Anth_synth_I-like"/>
</dbReference>
<dbReference type="InterPro" id="IPR043132">
    <property type="entry name" value="BCAT-like_C"/>
</dbReference>
<dbReference type="NCBIfam" id="TIGR00553">
    <property type="entry name" value="pabB"/>
    <property type="match status" value="1"/>
</dbReference>
<evidence type="ECO:0000313" key="8">
    <source>
        <dbReference type="Proteomes" id="UP000078302"/>
    </source>
</evidence>
<comment type="similarity">
    <text evidence="2">Belongs to the class-IV pyridoxal-phosphate-dependent aminotransferase family.</text>
</comment>
<keyword evidence="8" id="KW-1185">Reference proteome</keyword>
<evidence type="ECO:0000259" key="6">
    <source>
        <dbReference type="Pfam" id="PF00425"/>
    </source>
</evidence>
<proteinExistence type="inferred from homology"/>
<reference evidence="7 8" key="1">
    <citation type="submission" date="2016-04" db="EMBL/GenBank/DDBJ databases">
        <title>Acidithiobacillus ferrooxidans genome sequencing and assembly.</title>
        <authorList>
            <person name="Zhou Z."/>
        </authorList>
    </citation>
    <scope>NUCLEOTIDE SEQUENCE [LARGE SCALE GENOMIC DNA]</scope>
    <source>
        <strain evidence="7 8">BY0502</strain>
    </source>
</reference>
<dbReference type="Gene3D" id="3.30.470.10">
    <property type="match status" value="1"/>
</dbReference>
<dbReference type="Pfam" id="PF01063">
    <property type="entry name" value="Aminotran_4"/>
    <property type="match status" value="1"/>
</dbReference>
<dbReference type="GO" id="GO:0009396">
    <property type="term" value="P:folic acid-containing compound biosynthetic process"/>
    <property type="evidence" value="ECO:0007669"/>
    <property type="project" value="InterPro"/>
</dbReference>
<dbReference type="InterPro" id="IPR015890">
    <property type="entry name" value="Chorismate_C"/>
</dbReference>
<dbReference type="Proteomes" id="UP000078302">
    <property type="component" value="Unassembled WGS sequence"/>
</dbReference>
<dbReference type="SUPFAM" id="SSF56322">
    <property type="entry name" value="ADC synthase"/>
    <property type="match status" value="1"/>
</dbReference>
<dbReference type="AlphaFoldDB" id="A0A179BNS1"/>
<dbReference type="GO" id="GO:0046820">
    <property type="term" value="F:4-amino-4-deoxychorismate synthase activity"/>
    <property type="evidence" value="ECO:0007669"/>
    <property type="project" value="TreeGrafter"/>
</dbReference>
<dbReference type="OrthoDB" id="9803598at2"/>
<dbReference type="PRINTS" id="PR00095">
    <property type="entry name" value="ANTSNTHASEI"/>
</dbReference>
<dbReference type="RefSeq" id="WP_064218127.1">
    <property type="nucleotide sequence ID" value="NZ_LVXZ01000023.1"/>
</dbReference>
<evidence type="ECO:0000256" key="2">
    <source>
        <dbReference type="ARBA" id="ARBA00009320"/>
    </source>
</evidence>
<evidence type="ECO:0000256" key="5">
    <source>
        <dbReference type="SAM" id="MobiDB-lite"/>
    </source>
</evidence>
<dbReference type="InterPro" id="IPR001544">
    <property type="entry name" value="Aminotrans_IV"/>
</dbReference>
<gene>
    <name evidence="7" type="ORF">A4H96_02500</name>
</gene>
<feature type="domain" description="Chorismate-utilising enzyme C-terminal" evidence="6">
    <location>
        <begin position="140"/>
        <end position="394"/>
    </location>
</feature>
<evidence type="ECO:0000313" key="7">
    <source>
        <dbReference type="EMBL" id="OAP92950.1"/>
    </source>
</evidence>
<dbReference type="InterPro" id="IPR005801">
    <property type="entry name" value="ADC_synthase"/>
</dbReference>
<dbReference type="Pfam" id="PF00425">
    <property type="entry name" value="Chorismate_bind"/>
    <property type="match status" value="1"/>
</dbReference>
<comment type="caution">
    <text evidence="7">The sequence shown here is derived from an EMBL/GenBank/DDBJ whole genome shotgun (WGS) entry which is preliminary data.</text>
</comment>
<evidence type="ECO:0000256" key="1">
    <source>
        <dbReference type="ARBA" id="ARBA00001933"/>
    </source>
</evidence>
<accession>A0A179BNS1</accession>
<keyword evidence="3 4" id="KW-0663">Pyridoxal phosphate</keyword>
<dbReference type="InterPro" id="IPR005802">
    <property type="entry name" value="ADC_synth_comp_1"/>
</dbReference>
<sequence length="642" mass="72665">MDFVETLDGLPVFSNSDSFVLLEDSKAVDAHGSSHLFWAPEEIVECASQEDLDDALARVDAGLQQGLHASGWLSYEAGYHMVPRCPPPTNAQTAVPLLWMGLFTEHRRLSPEQVERFWAAQSLADSRYPQIQRLRLNMDREEYLAAIDRIKRYIVEGDTYQVNYTLKYLFDFDGSPYQLYLMLRENQRVEFGAFLQTPSHTVLSLSPELFFQKTGDTIRCKPMKGTAPRGRTLPEDRQRRDHLFQDIKTRSENAMIVDLLRNDLGRIAQAGSVKVSRLFEVEKYHTLLQMTSTIEARVDPHLDLADLLKKLFPCGSITGAPKVRTMQIIRELEKAERGVYTGAIGYASPNRDICFNVPIRTVVLRSDGHGEMGIGSGIVHDSVAEQEFDECLLKGRFLSDPHPAFDLIETFLCSRGEYWLLEEHLKRLQASAEYFDYSCPLDDIRQSLFDHSNSLNQLVDWRVRLLLGHHGRFHIESFSMAHDGGQQGAMPLPVMIATGQTHSSNRFLYHKTTNRVEYDAAYQSARNAGFCEVLFTNEHGELTEGSRSNIFVQIDGTLFTPPVECGLLNGVMRQYLLRESATDVAERILSHKDLLRADRLFIANSVRGLTEVQLLPVTDRHDASSPVSMTLSSKEVGHAAYD</sequence>
<evidence type="ECO:0000256" key="4">
    <source>
        <dbReference type="RuleBase" id="RU004516"/>
    </source>
</evidence>
<dbReference type="SUPFAM" id="SSF56752">
    <property type="entry name" value="D-aminoacid aminotransferase-like PLP-dependent enzymes"/>
    <property type="match status" value="1"/>
</dbReference>
<dbReference type="Gene3D" id="3.60.120.10">
    <property type="entry name" value="Anthranilate synthase"/>
    <property type="match status" value="1"/>
</dbReference>
<dbReference type="InterPro" id="IPR043131">
    <property type="entry name" value="BCAT-like_N"/>
</dbReference>
<comment type="cofactor">
    <cofactor evidence="1 4">
        <name>pyridoxal 5'-phosphate</name>
        <dbReference type="ChEBI" id="CHEBI:597326"/>
    </cofactor>
</comment>
<dbReference type="EMBL" id="LVXZ01000023">
    <property type="protein sequence ID" value="OAP92950.1"/>
    <property type="molecule type" value="Genomic_DNA"/>
</dbReference>
<dbReference type="PANTHER" id="PTHR11236:SF50">
    <property type="entry name" value="AMINODEOXYCHORISMATE SYNTHASE COMPONENT 1"/>
    <property type="match status" value="1"/>
</dbReference>
<dbReference type="Gene3D" id="3.20.10.10">
    <property type="entry name" value="D-amino Acid Aminotransferase, subunit A, domain 2"/>
    <property type="match status" value="1"/>
</dbReference>
<organism evidence="7 8">
    <name type="scientific">Acidithiobacillus ferrooxidans</name>
    <name type="common">Thiobacillus ferrooxidans</name>
    <dbReference type="NCBI Taxonomy" id="920"/>
    <lineage>
        <taxon>Bacteria</taxon>
        <taxon>Pseudomonadati</taxon>
        <taxon>Pseudomonadota</taxon>
        <taxon>Acidithiobacillia</taxon>
        <taxon>Acidithiobacillales</taxon>
        <taxon>Acidithiobacillaceae</taxon>
        <taxon>Acidithiobacillus</taxon>
    </lineage>
</organism>
<dbReference type="InterPro" id="IPR018300">
    <property type="entry name" value="Aminotrans_IV_CS"/>
</dbReference>
<dbReference type="InterPro" id="IPR036038">
    <property type="entry name" value="Aminotransferase-like"/>
</dbReference>
<dbReference type="PANTHER" id="PTHR11236">
    <property type="entry name" value="AMINOBENZOATE/ANTHRANILATE SYNTHASE"/>
    <property type="match status" value="1"/>
</dbReference>
<dbReference type="PROSITE" id="PS00770">
    <property type="entry name" value="AA_TRANSFER_CLASS_4"/>
    <property type="match status" value="1"/>
</dbReference>
<dbReference type="GO" id="GO:0000162">
    <property type="term" value="P:L-tryptophan biosynthetic process"/>
    <property type="evidence" value="ECO:0007669"/>
    <property type="project" value="TreeGrafter"/>
</dbReference>